<gene>
    <name evidence="10" type="ORF">P5673_009251</name>
</gene>
<dbReference type="PANTHER" id="PTHR35578:SF6">
    <property type="entry name" value="PROLINE-RICH TRANSMEMBRANE PROTEIN 4"/>
    <property type="match status" value="1"/>
</dbReference>
<accession>A0AAD9V9V1</accession>
<feature type="region of interest" description="Disordered" evidence="7">
    <location>
        <begin position="1"/>
        <end position="22"/>
    </location>
</feature>
<feature type="transmembrane region" description="Helical" evidence="8">
    <location>
        <begin position="119"/>
        <end position="144"/>
    </location>
</feature>
<keyword evidence="2" id="KW-0597">Phosphoprotein</keyword>
<evidence type="ECO:0000256" key="8">
    <source>
        <dbReference type="SAM" id="Phobius"/>
    </source>
</evidence>
<comment type="caution">
    <text evidence="10">The sequence shown here is derived from an EMBL/GenBank/DDBJ whole genome shotgun (WGS) entry which is preliminary data.</text>
</comment>
<dbReference type="Proteomes" id="UP001249851">
    <property type="component" value="Unassembled WGS sequence"/>
</dbReference>
<feature type="transmembrane region" description="Helical" evidence="8">
    <location>
        <begin position="245"/>
        <end position="262"/>
    </location>
</feature>
<evidence type="ECO:0000256" key="1">
    <source>
        <dbReference type="ARBA" id="ARBA00004141"/>
    </source>
</evidence>
<feature type="transmembrane region" description="Helical" evidence="8">
    <location>
        <begin position="282"/>
        <end position="303"/>
    </location>
</feature>
<sequence>MTSGPTSSTKVTEADSPIESSECESIAVSRVEPTAEPQPEWNVAIQLWGAAWDFHQYGLGACFGLIGLVALVTLLKLLKFNRGARQKRVSLVVLSQIVSFGFSRCVFLCLDAYNSKQNVPFAVLNIIWGMGQPCLIAAFMLIFLVLRNALVMKTRFQNWYTPRNIALITIPYFLFVFSSETVVSFFPTYKALLLVCQIIGAVLHLSLAVFYCYIAVLIRQEMHLVRQRSGQTTVRGRRSFAKFKRCIGAALGGFSIGIMHVYSMVSMNRVFSGTKHVDAWPWFAFQTSMRCLEIGMSVLLYVTGIQKSAVVSRVRVDAAPMMHPQAHAKVAWNSQPKDT</sequence>
<keyword evidence="6 8" id="KW-0472">Membrane</keyword>
<dbReference type="EMBL" id="JARQWQ010000016">
    <property type="protein sequence ID" value="KAK2566611.1"/>
    <property type="molecule type" value="Genomic_DNA"/>
</dbReference>
<feature type="transmembrane region" description="Helical" evidence="8">
    <location>
        <begin position="192"/>
        <end position="218"/>
    </location>
</feature>
<dbReference type="PANTHER" id="PTHR35578">
    <property type="entry name" value="PROLINE-RICH TRANSMEMBRANE PROTEIN 4-RELATED"/>
    <property type="match status" value="1"/>
</dbReference>
<feature type="transmembrane region" description="Helical" evidence="8">
    <location>
        <begin position="165"/>
        <end position="186"/>
    </location>
</feature>
<feature type="transmembrane region" description="Helical" evidence="8">
    <location>
        <begin position="57"/>
        <end position="78"/>
    </location>
</feature>
<keyword evidence="3 8" id="KW-0812">Transmembrane</keyword>
<evidence type="ECO:0000256" key="3">
    <source>
        <dbReference type="ARBA" id="ARBA00022692"/>
    </source>
</evidence>
<comment type="subcellular location">
    <subcellularLocation>
        <location evidence="1">Membrane</location>
        <topology evidence="1">Multi-pass membrane protein</topology>
    </subcellularLocation>
</comment>
<feature type="compositionally biased region" description="Polar residues" evidence="7">
    <location>
        <begin position="1"/>
        <end position="11"/>
    </location>
</feature>
<dbReference type="InterPro" id="IPR052836">
    <property type="entry name" value="PRRT_domain-containing"/>
</dbReference>
<keyword evidence="4" id="KW-0732">Signal</keyword>
<proteinExistence type="predicted"/>
<feature type="transmembrane region" description="Helical" evidence="8">
    <location>
        <begin position="90"/>
        <end position="113"/>
    </location>
</feature>
<keyword evidence="11" id="KW-1185">Reference proteome</keyword>
<keyword evidence="5 8" id="KW-1133">Transmembrane helix</keyword>
<evidence type="ECO:0000256" key="5">
    <source>
        <dbReference type="ARBA" id="ARBA00022989"/>
    </source>
</evidence>
<evidence type="ECO:0000256" key="2">
    <source>
        <dbReference type="ARBA" id="ARBA00022553"/>
    </source>
</evidence>
<name>A0AAD9V9V1_ACRCE</name>
<protein>
    <recommendedName>
        <fullName evidence="9">Proline-rich transmembrane protein 3/4 domain-containing protein</fullName>
    </recommendedName>
</protein>
<dbReference type="AlphaFoldDB" id="A0AAD9V9V1"/>
<reference evidence="10" key="2">
    <citation type="journal article" date="2023" name="Science">
        <title>Genomic signatures of disease resistance in endangered staghorn corals.</title>
        <authorList>
            <person name="Vollmer S.V."/>
            <person name="Selwyn J.D."/>
            <person name="Despard B.A."/>
            <person name="Roesel C.L."/>
        </authorList>
    </citation>
    <scope>NUCLEOTIDE SEQUENCE</scope>
    <source>
        <strain evidence="10">K2</strain>
    </source>
</reference>
<dbReference type="InterPro" id="IPR059081">
    <property type="entry name" value="PRRT3-4"/>
</dbReference>
<evidence type="ECO:0000256" key="6">
    <source>
        <dbReference type="ARBA" id="ARBA00023136"/>
    </source>
</evidence>
<evidence type="ECO:0000313" key="10">
    <source>
        <dbReference type="EMBL" id="KAK2566611.1"/>
    </source>
</evidence>
<evidence type="ECO:0000256" key="7">
    <source>
        <dbReference type="SAM" id="MobiDB-lite"/>
    </source>
</evidence>
<evidence type="ECO:0000259" key="9">
    <source>
        <dbReference type="Pfam" id="PF25987"/>
    </source>
</evidence>
<evidence type="ECO:0000313" key="11">
    <source>
        <dbReference type="Proteomes" id="UP001249851"/>
    </source>
</evidence>
<reference evidence="10" key="1">
    <citation type="journal article" date="2023" name="G3 (Bethesda)">
        <title>Whole genome assembly and annotation of the endangered Caribbean coral Acropora cervicornis.</title>
        <authorList>
            <person name="Selwyn J.D."/>
            <person name="Vollmer S.V."/>
        </authorList>
    </citation>
    <scope>NUCLEOTIDE SEQUENCE</scope>
    <source>
        <strain evidence="10">K2</strain>
    </source>
</reference>
<dbReference type="Pfam" id="PF25987">
    <property type="entry name" value="PRRT3"/>
    <property type="match status" value="1"/>
</dbReference>
<feature type="domain" description="Proline-rich transmembrane protein 3/4" evidence="9">
    <location>
        <begin position="33"/>
        <end position="308"/>
    </location>
</feature>
<evidence type="ECO:0000256" key="4">
    <source>
        <dbReference type="ARBA" id="ARBA00022729"/>
    </source>
</evidence>
<organism evidence="10 11">
    <name type="scientific">Acropora cervicornis</name>
    <name type="common">Staghorn coral</name>
    <dbReference type="NCBI Taxonomy" id="6130"/>
    <lineage>
        <taxon>Eukaryota</taxon>
        <taxon>Metazoa</taxon>
        <taxon>Cnidaria</taxon>
        <taxon>Anthozoa</taxon>
        <taxon>Hexacorallia</taxon>
        <taxon>Scleractinia</taxon>
        <taxon>Astrocoeniina</taxon>
        <taxon>Acroporidae</taxon>
        <taxon>Acropora</taxon>
    </lineage>
</organism>